<reference evidence="2 3" key="1">
    <citation type="submission" date="2019-06" db="EMBL/GenBank/DDBJ databases">
        <title>Sequencing the genomes of 1000 actinobacteria strains.</title>
        <authorList>
            <person name="Klenk H.-P."/>
        </authorList>
    </citation>
    <scope>NUCLEOTIDE SEQUENCE [LARGE SCALE GENOMIC DNA]</scope>
    <source>
        <strain evidence="2 3">DSM 102200</strain>
    </source>
</reference>
<evidence type="ECO:0000256" key="1">
    <source>
        <dbReference type="SAM" id="MobiDB-lite"/>
    </source>
</evidence>
<proteinExistence type="predicted"/>
<feature type="compositionally biased region" description="Basic residues" evidence="1">
    <location>
        <begin position="275"/>
        <end position="284"/>
    </location>
</feature>
<name>A0A543CQ74_9ACTN</name>
<gene>
    <name evidence="2" type="ORF">FB559_4911</name>
</gene>
<dbReference type="Proteomes" id="UP000316096">
    <property type="component" value="Unassembled WGS sequence"/>
</dbReference>
<feature type="region of interest" description="Disordered" evidence="1">
    <location>
        <begin position="171"/>
        <end position="205"/>
    </location>
</feature>
<dbReference type="AlphaFoldDB" id="A0A543CQ74"/>
<comment type="caution">
    <text evidence="2">The sequence shown here is derived from an EMBL/GenBank/DDBJ whole genome shotgun (WGS) entry which is preliminary data.</text>
</comment>
<protein>
    <submittedName>
        <fullName evidence="2">Uncharacterized protein</fullName>
    </submittedName>
</protein>
<feature type="compositionally biased region" description="Basic and acidic residues" evidence="1">
    <location>
        <begin position="30"/>
        <end position="47"/>
    </location>
</feature>
<feature type="region of interest" description="Disordered" evidence="1">
    <location>
        <begin position="1"/>
        <end position="70"/>
    </location>
</feature>
<keyword evidence="3" id="KW-1185">Reference proteome</keyword>
<sequence>MAAAAGPPRPRRAKANAGSGPMPRGPQRTLCRDGHRDEPDVHFRPRGEAGAAVADLDDLDPTRDHPGRPGLRMRIAIGSIACDTGRARAAALSEKPGRTLSSRTGMNRRRRGRLRLAPSRALTSVVPLTRLFVRTKVNPSNARRCNWRRSKMPVLRADDPSFGEQASRVMANGRPENSGKERPFRFSGTPMRFSEPAERAIPRPCSPPTSTYMWIESRRAVIAVTGNEAEKAENCHWTGTTTFGDHRVRSGRRANRVCRPPGHRPSRSRSVARSGPRRAWRRPRTQPPMRT</sequence>
<evidence type="ECO:0000313" key="3">
    <source>
        <dbReference type="Proteomes" id="UP000316096"/>
    </source>
</evidence>
<accession>A0A543CQ74</accession>
<feature type="region of interest" description="Disordered" evidence="1">
    <location>
        <begin position="244"/>
        <end position="291"/>
    </location>
</feature>
<feature type="compositionally biased region" description="Basic residues" evidence="1">
    <location>
        <begin position="249"/>
        <end position="267"/>
    </location>
</feature>
<organism evidence="2 3">
    <name type="scientific">Actinoallomurus bryophytorum</name>
    <dbReference type="NCBI Taxonomy" id="1490222"/>
    <lineage>
        <taxon>Bacteria</taxon>
        <taxon>Bacillati</taxon>
        <taxon>Actinomycetota</taxon>
        <taxon>Actinomycetes</taxon>
        <taxon>Streptosporangiales</taxon>
        <taxon>Thermomonosporaceae</taxon>
        <taxon>Actinoallomurus</taxon>
    </lineage>
</organism>
<dbReference type="EMBL" id="VFOZ01000001">
    <property type="protein sequence ID" value="TQL99254.1"/>
    <property type="molecule type" value="Genomic_DNA"/>
</dbReference>
<evidence type="ECO:0000313" key="2">
    <source>
        <dbReference type="EMBL" id="TQL99254.1"/>
    </source>
</evidence>